<reference evidence="1 2" key="1">
    <citation type="journal article" date="2018" name="Science">
        <title>The opium poppy genome and morphinan production.</title>
        <authorList>
            <person name="Guo L."/>
            <person name="Winzer T."/>
            <person name="Yang X."/>
            <person name="Li Y."/>
            <person name="Ning Z."/>
            <person name="He Z."/>
            <person name="Teodor R."/>
            <person name="Lu Y."/>
            <person name="Bowser T.A."/>
            <person name="Graham I.A."/>
            <person name="Ye K."/>
        </authorList>
    </citation>
    <scope>NUCLEOTIDE SEQUENCE [LARGE SCALE GENOMIC DNA]</scope>
    <source>
        <strain evidence="2">cv. HN1</strain>
        <tissue evidence="1">Leaves</tissue>
    </source>
</reference>
<dbReference type="AlphaFoldDB" id="A0A4Y7JBF4"/>
<keyword evidence="2" id="KW-1185">Reference proteome</keyword>
<dbReference type="Proteomes" id="UP000316621">
    <property type="component" value="Chromosome 4"/>
</dbReference>
<evidence type="ECO:0000313" key="1">
    <source>
        <dbReference type="EMBL" id="RZC57340.1"/>
    </source>
</evidence>
<organism evidence="1 2">
    <name type="scientific">Papaver somniferum</name>
    <name type="common">Opium poppy</name>
    <dbReference type="NCBI Taxonomy" id="3469"/>
    <lineage>
        <taxon>Eukaryota</taxon>
        <taxon>Viridiplantae</taxon>
        <taxon>Streptophyta</taxon>
        <taxon>Embryophyta</taxon>
        <taxon>Tracheophyta</taxon>
        <taxon>Spermatophyta</taxon>
        <taxon>Magnoliopsida</taxon>
        <taxon>Ranunculales</taxon>
        <taxon>Papaveraceae</taxon>
        <taxon>Papaveroideae</taxon>
        <taxon>Papaver</taxon>
    </lineage>
</organism>
<protein>
    <submittedName>
        <fullName evidence="1">Uncharacterized protein</fullName>
    </submittedName>
</protein>
<dbReference type="Gramene" id="RZC57340">
    <property type="protein sequence ID" value="RZC57340"/>
    <property type="gene ID" value="C5167_004639"/>
</dbReference>
<gene>
    <name evidence="1" type="ORF">C5167_004639</name>
</gene>
<proteinExistence type="predicted"/>
<evidence type="ECO:0000313" key="2">
    <source>
        <dbReference type="Proteomes" id="UP000316621"/>
    </source>
</evidence>
<sequence>MAHPEIYVESLVSLNSEVFNTDDMLVVVDIMNGVKCGGYGGCCIRRRYGGCHEGGSRGSDGGDDENGG</sequence>
<name>A0A4Y7JBF4_PAPSO</name>
<dbReference type="EMBL" id="CM010718">
    <property type="protein sequence ID" value="RZC57340.1"/>
    <property type="molecule type" value="Genomic_DNA"/>
</dbReference>
<accession>A0A4Y7JBF4</accession>